<dbReference type="RefSeq" id="WP_191202297.1">
    <property type="nucleotide sequence ID" value="NZ_JACXZA010000001.1"/>
</dbReference>
<dbReference type="Proteomes" id="UP000609346">
    <property type="component" value="Unassembled WGS sequence"/>
</dbReference>
<dbReference type="EMBL" id="JACXZA010000001">
    <property type="protein sequence ID" value="MBD3918063.1"/>
    <property type="molecule type" value="Genomic_DNA"/>
</dbReference>
<evidence type="ECO:0000313" key="3">
    <source>
        <dbReference type="Proteomes" id="UP000609346"/>
    </source>
</evidence>
<name>A0ABR8MQ80_9BACL</name>
<organism evidence="2 3">
    <name type="scientific">Paenibacillus terricola</name>
    <dbReference type="NCBI Taxonomy" id="2763503"/>
    <lineage>
        <taxon>Bacteria</taxon>
        <taxon>Bacillati</taxon>
        <taxon>Bacillota</taxon>
        <taxon>Bacilli</taxon>
        <taxon>Bacillales</taxon>
        <taxon>Paenibacillaceae</taxon>
        <taxon>Paenibacillus</taxon>
    </lineage>
</organism>
<gene>
    <name evidence="2" type="ORF">H8B09_04815</name>
</gene>
<proteinExistence type="predicted"/>
<protein>
    <submittedName>
        <fullName evidence="2">Uncharacterized protein</fullName>
    </submittedName>
</protein>
<reference evidence="2 3" key="1">
    <citation type="submission" date="2020-09" db="EMBL/GenBank/DDBJ databases">
        <title>Paenibacillus sp. strain PR3 16S rRNA gene Genome sequencing and assembly.</title>
        <authorList>
            <person name="Kim J."/>
        </authorList>
    </citation>
    <scope>NUCLEOTIDE SEQUENCE [LARGE SCALE GENOMIC DNA]</scope>
    <source>
        <strain evidence="2 3">PR3</strain>
    </source>
</reference>
<accession>A0ABR8MQ80</accession>
<comment type="caution">
    <text evidence="2">The sequence shown here is derived from an EMBL/GenBank/DDBJ whole genome shotgun (WGS) entry which is preliminary data.</text>
</comment>
<evidence type="ECO:0000256" key="1">
    <source>
        <dbReference type="SAM" id="MobiDB-lite"/>
    </source>
</evidence>
<feature type="region of interest" description="Disordered" evidence="1">
    <location>
        <begin position="67"/>
        <end position="104"/>
    </location>
</feature>
<feature type="compositionally biased region" description="Basic and acidic residues" evidence="1">
    <location>
        <begin position="94"/>
        <end position="104"/>
    </location>
</feature>
<evidence type="ECO:0000313" key="2">
    <source>
        <dbReference type="EMBL" id="MBD3918063.1"/>
    </source>
</evidence>
<keyword evidence="3" id="KW-1185">Reference proteome</keyword>
<sequence>MRFIQSAWIGAALGIAAALLLCVMGTRAAHQYGWFEARQASATQHVQTVREDVYGSRVRKDVYGEPKIEHGGINAPSNRVDKLYSPTLTDEESGWDRKMPSVAE</sequence>